<keyword evidence="4 6" id="KW-0408">Iron</keyword>
<keyword evidence="1 6" id="KW-0479">Metal-binding</keyword>
<comment type="similarity">
    <text evidence="6">Belongs to the Mrp/NBP35 ATP-binding proteins family.</text>
</comment>
<evidence type="ECO:0000256" key="2">
    <source>
        <dbReference type="ARBA" id="ARBA00022741"/>
    </source>
</evidence>
<accession>A0ABV6ZVJ1</accession>
<gene>
    <name evidence="7" type="ORF">ACFOOR_04770</name>
</gene>
<keyword evidence="2 6" id="KW-0547">Nucleotide-binding</keyword>
<comment type="function">
    <text evidence="6">Binds and transfers iron-sulfur (Fe-S) clusters to target apoproteins. Can hydrolyze ATP.</text>
</comment>
<dbReference type="Proteomes" id="UP001595379">
    <property type="component" value="Unassembled WGS sequence"/>
</dbReference>
<evidence type="ECO:0000256" key="1">
    <source>
        <dbReference type="ARBA" id="ARBA00022723"/>
    </source>
</evidence>
<evidence type="ECO:0000313" key="8">
    <source>
        <dbReference type="Proteomes" id="UP001595379"/>
    </source>
</evidence>
<comment type="caution">
    <text evidence="7">The sequence shown here is derived from an EMBL/GenBank/DDBJ whole genome shotgun (WGS) entry which is preliminary data.</text>
</comment>
<dbReference type="InterPro" id="IPR033756">
    <property type="entry name" value="YlxH/NBP35"/>
</dbReference>
<dbReference type="PANTHER" id="PTHR42961:SF2">
    <property type="entry name" value="IRON-SULFUR PROTEIN NUBPL"/>
    <property type="match status" value="1"/>
</dbReference>
<evidence type="ECO:0000313" key="7">
    <source>
        <dbReference type="EMBL" id="MFC2925414.1"/>
    </source>
</evidence>
<dbReference type="GO" id="GO:0005524">
    <property type="term" value="F:ATP binding"/>
    <property type="evidence" value="ECO:0007669"/>
    <property type="project" value="UniProtKB-KW"/>
</dbReference>
<comment type="subunit">
    <text evidence="6">Homodimer.</text>
</comment>
<keyword evidence="8" id="KW-1185">Reference proteome</keyword>
<dbReference type="RefSeq" id="WP_343164804.1">
    <property type="nucleotide sequence ID" value="NZ_JBHRSV010000003.1"/>
</dbReference>
<name>A0ABV6ZVJ1_9PROT</name>
<evidence type="ECO:0000256" key="4">
    <source>
        <dbReference type="ARBA" id="ARBA00023004"/>
    </source>
</evidence>
<evidence type="ECO:0000256" key="3">
    <source>
        <dbReference type="ARBA" id="ARBA00022840"/>
    </source>
</evidence>
<dbReference type="InterPro" id="IPR027417">
    <property type="entry name" value="P-loop_NTPase"/>
</dbReference>
<keyword evidence="5 6" id="KW-0411">Iron-sulfur</keyword>
<dbReference type="CDD" id="cd02037">
    <property type="entry name" value="Mrp_NBP35"/>
    <property type="match status" value="1"/>
</dbReference>
<keyword evidence="6" id="KW-0378">Hydrolase</keyword>
<keyword evidence="3 6" id="KW-0067">ATP-binding</keyword>
<evidence type="ECO:0000256" key="6">
    <source>
        <dbReference type="HAMAP-Rule" id="MF_02040"/>
    </source>
</evidence>
<dbReference type="PANTHER" id="PTHR42961">
    <property type="entry name" value="IRON-SULFUR PROTEIN NUBPL"/>
    <property type="match status" value="1"/>
</dbReference>
<dbReference type="EMBL" id="JBHRSV010000003">
    <property type="protein sequence ID" value="MFC2925414.1"/>
    <property type="molecule type" value="Genomic_DNA"/>
</dbReference>
<organism evidence="7 8">
    <name type="scientific">Hyphobacterium vulgare</name>
    <dbReference type="NCBI Taxonomy" id="1736751"/>
    <lineage>
        <taxon>Bacteria</taxon>
        <taxon>Pseudomonadati</taxon>
        <taxon>Pseudomonadota</taxon>
        <taxon>Alphaproteobacteria</taxon>
        <taxon>Maricaulales</taxon>
        <taxon>Maricaulaceae</taxon>
        <taxon>Hyphobacterium</taxon>
    </lineage>
</organism>
<dbReference type="SUPFAM" id="SSF52540">
    <property type="entry name" value="P-loop containing nucleoside triphosphate hydrolases"/>
    <property type="match status" value="1"/>
</dbReference>
<reference evidence="8" key="1">
    <citation type="journal article" date="2019" name="Int. J. Syst. Evol. Microbiol.">
        <title>The Global Catalogue of Microorganisms (GCM) 10K type strain sequencing project: providing services to taxonomists for standard genome sequencing and annotation.</title>
        <authorList>
            <consortium name="The Broad Institute Genomics Platform"/>
            <consortium name="The Broad Institute Genome Sequencing Center for Infectious Disease"/>
            <person name="Wu L."/>
            <person name="Ma J."/>
        </authorList>
    </citation>
    <scope>NUCLEOTIDE SEQUENCE [LARGE SCALE GENOMIC DNA]</scope>
    <source>
        <strain evidence="8">KCTC 52487</strain>
    </source>
</reference>
<protein>
    <recommendedName>
        <fullName evidence="6">Iron-sulfur cluster carrier protein</fullName>
    </recommendedName>
</protein>
<sequence length="355" mass="37303">MADRLIALLAALTDPVSGKPLPESGRLEGVSERDGTATVVLKVPQGGDDGALKKAIEKTLKRDRAVKRVRLITTMERAAKPEKPQRPVSPPSAKRPAKRIIAVAAGKGGVGKSTVTANLAAAYAKQGLKVGVLDADVYGPSIPRLLGLRDVPGLQKTEAGIRPAEAHGIKVVSMGFLTKPGAAVVWRGPMVQGAITQFLNETVWDEPDVLLIDMPPGTGDAQLAIAQTAAVDGAVIAVTPQDLALDDARKAMAMFQQTHTPILGLIENMSVFLCPHCGEPSEIFGHGGARAEAEAMGVPFLGEIPLHIDLRKRSDEGRPVAFDEGPVSAAFARLADSVLAACDEARKPLPEIVFS</sequence>
<dbReference type="InterPro" id="IPR019591">
    <property type="entry name" value="Mrp/NBP35_ATP-bd"/>
</dbReference>
<feature type="binding site" evidence="6">
    <location>
        <begin position="106"/>
        <end position="113"/>
    </location>
    <ligand>
        <name>ATP</name>
        <dbReference type="ChEBI" id="CHEBI:30616"/>
    </ligand>
</feature>
<evidence type="ECO:0000256" key="5">
    <source>
        <dbReference type="ARBA" id="ARBA00023014"/>
    </source>
</evidence>
<dbReference type="InterPro" id="IPR044304">
    <property type="entry name" value="NUBPL-like"/>
</dbReference>
<proteinExistence type="inferred from homology"/>
<dbReference type="Gene3D" id="3.40.50.300">
    <property type="entry name" value="P-loop containing nucleotide triphosphate hydrolases"/>
    <property type="match status" value="1"/>
</dbReference>
<dbReference type="HAMAP" id="MF_02040">
    <property type="entry name" value="Mrp_NBP35"/>
    <property type="match status" value="1"/>
</dbReference>
<dbReference type="Pfam" id="PF10609">
    <property type="entry name" value="ParA"/>
    <property type="match status" value="1"/>
</dbReference>